<reference evidence="1" key="1">
    <citation type="submission" date="2023-10" db="EMBL/GenBank/DDBJ databases">
        <authorList>
            <person name="Chen Y."/>
            <person name="Shah S."/>
            <person name="Dougan E. K."/>
            <person name="Thang M."/>
            <person name="Chan C."/>
        </authorList>
    </citation>
    <scope>NUCLEOTIDE SEQUENCE [LARGE SCALE GENOMIC DNA]</scope>
</reference>
<feature type="non-terminal residue" evidence="1">
    <location>
        <position position="1"/>
    </location>
</feature>
<protein>
    <submittedName>
        <fullName evidence="1">Uncharacterized protein</fullName>
    </submittedName>
</protein>
<comment type="caution">
    <text evidence="1">The sequence shown here is derived from an EMBL/GenBank/DDBJ whole genome shotgun (WGS) entry which is preliminary data.</text>
</comment>
<keyword evidence="2" id="KW-1185">Reference proteome</keyword>
<dbReference type="EMBL" id="CAUYUJ010014261">
    <property type="protein sequence ID" value="CAK0839012.1"/>
    <property type="molecule type" value="Genomic_DNA"/>
</dbReference>
<name>A0ABN9T221_9DINO</name>
<gene>
    <name evidence="1" type="ORF">PCOR1329_LOCUS34806</name>
</gene>
<accession>A0ABN9T221</accession>
<dbReference type="Proteomes" id="UP001189429">
    <property type="component" value="Unassembled WGS sequence"/>
</dbReference>
<sequence length="193" mass="21638">SEIAVLRGHFSATVLLDLTWYGHRSCFVKVEQGILAGCARAACMLEVLTLRALLRVREVHGALVPRALVDDVSVQYVGPDPAGVRALGVAVRAFQDDSTVLGSCFNHTKSGAVAATTSPRRLMRGSKFQQRPWMRNLGHETMGARPLRWLETGRLRELQRRRRRIRIFRQVAGRKNSVRCGVRVLNQLLLMVQ</sequence>
<evidence type="ECO:0000313" key="1">
    <source>
        <dbReference type="EMBL" id="CAK0839012.1"/>
    </source>
</evidence>
<feature type="non-terminal residue" evidence="1">
    <location>
        <position position="193"/>
    </location>
</feature>
<evidence type="ECO:0000313" key="2">
    <source>
        <dbReference type="Proteomes" id="UP001189429"/>
    </source>
</evidence>
<proteinExistence type="predicted"/>
<organism evidence="1 2">
    <name type="scientific">Prorocentrum cordatum</name>
    <dbReference type="NCBI Taxonomy" id="2364126"/>
    <lineage>
        <taxon>Eukaryota</taxon>
        <taxon>Sar</taxon>
        <taxon>Alveolata</taxon>
        <taxon>Dinophyceae</taxon>
        <taxon>Prorocentrales</taxon>
        <taxon>Prorocentraceae</taxon>
        <taxon>Prorocentrum</taxon>
    </lineage>
</organism>